<organism evidence="2 3">
    <name type="scientific">Aciduricibacillus chroicocephali</name>
    <dbReference type="NCBI Taxonomy" id="3054939"/>
    <lineage>
        <taxon>Bacteria</taxon>
        <taxon>Bacillati</taxon>
        <taxon>Bacillota</taxon>
        <taxon>Bacilli</taxon>
        <taxon>Bacillales</taxon>
        <taxon>Bacillaceae</taxon>
        <taxon>Aciduricibacillus</taxon>
    </lineage>
</organism>
<reference evidence="2" key="1">
    <citation type="submission" date="2023-06" db="EMBL/GenBank/DDBJ databases">
        <title>A Treasure from Seagulls: Isolation and Description of Aciduricobacillus qingdaonensis gen. nov., sp. nov., a Rare Obligately Uric Acid-utilizing Member in the Family Bacillaceae.</title>
        <authorList>
            <person name="Liu W."/>
            <person name="Wang B."/>
        </authorList>
    </citation>
    <scope>NUCLEOTIDE SEQUENCE</scope>
    <source>
        <strain evidence="2">44XB</strain>
    </source>
</reference>
<evidence type="ECO:0000259" key="1">
    <source>
        <dbReference type="Pfam" id="PF13847"/>
    </source>
</evidence>
<dbReference type="SUPFAM" id="SSF53335">
    <property type="entry name" value="S-adenosyl-L-methionine-dependent methyltransferases"/>
    <property type="match status" value="1"/>
</dbReference>
<keyword evidence="3" id="KW-1185">Reference proteome</keyword>
<dbReference type="Gene3D" id="3.40.50.150">
    <property type="entry name" value="Vaccinia Virus protein VP39"/>
    <property type="match status" value="1"/>
</dbReference>
<dbReference type="RefSeq" id="WP_348029137.1">
    <property type="nucleotide sequence ID" value="NZ_CP129113.1"/>
</dbReference>
<dbReference type="Pfam" id="PF13847">
    <property type="entry name" value="Methyltransf_31"/>
    <property type="match status" value="1"/>
</dbReference>
<dbReference type="GO" id="GO:0008168">
    <property type="term" value="F:methyltransferase activity"/>
    <property type="evidence" value="ECO:0007669"/>
    <property type="project" value="UniProtKB-KW"/>
</dbReference>
<dbReference type="EMBL" id="CP129113">
    <property type="protein sequence ID" value="WLV25349.1"/>
    <property type="molecule type" value="Genomic_DNA"/>
</dbReference>
<name>A0ABY9KWU8_9BACI</name>
<dbReference type="EC" id="2.1.-.-" evidence="2"/>
<feature type="domain" description="Methyltransferase" evidence="1">
    <location>
        <begin position="45"/>
        <end position="139"/>
    </location>
</feature>
<evidence type="ECO:0000313" key="2">
    <source>
        <dbReference type="EMBL" id="WLV25349.1"/>
    </source>
</evidence>
<keyword evidence="2" id="KW-0808">Transferase</keyword>
<dbReference type="CDD" id="cd02440">
    <property type="entry name" value="AdoMet_MTases"/>
    <property type="match status" value="1"/>
</dbReference>
<dbReference type="GO" id="GO:0032259">
    <property type="term" value="P:methylation"/>
    <property type="evidence" value="ECO:0007669"/>
    <property type="project" value="UniProtKB-KW"/>
</dbReference>
<accession>A0ABY9KWU8</accession>
<protein>
    <submittedName>
        <fullName evidence="2">Class I SAM-dependent methyltransferase</fullName>
        <ecNumber evidence="2">2.1.-.-</ecNumber>
    </submittedName>
</protein>
<dbReference type="Proteomes" id="UP001180087">
    <property type="component" value="Chromosome"/>
</dbReference>
<dbReference type="InterPro" id="IPR025714">
    <property type="entry name" value="Methyltranfer_dom"/>
</dbReference>
<gene>
    <name evidence="2" type="ORF">QR721_03735</name>
</gene>
<proteinExistence type="predicted"/>
<sequence>MEKLLFNNFEIENDNVTYWDSYYAGTEISLEESSFCKFTKRFVSKNSLIIDIGCGSGRDSQSFAKSGFKVIGLDRSKEAIKKNLLSIKAIKEKFCLDIEFIQLDLKESVVIEELLKELFVDNNKKNIVIYLRFLLHSIDKNTEEELFSILSTHLPSGSLIAAEFRTIEDKGKSKIYDNHYRRFIKAEDLMNDLKSQYGFEELYFTKGTGLSVYKDEDPFLARIIARKL</sequence>
<dbReference type="InterPro" id="IPR029063">
    <property type="entry name" value="SAM-dependent_MTases_sf"/>
</dbReference>
<evidence type="ECO:0000313" key="3">
    <source>
        <dbReference type="Proteomes" id="UP001180087"/>
    </source>
</evidence>
<keyword evidence="2" id="KW-0489">Methyltransferase</keyword>